<feature type="domain" description="Sema" evidence="4">
    <location>
        <begin position="1"/>
        <end position="133"/>
    </location>
</feature>
<feature type="chain" id="PRO_5021440802" evidence="3">
    <location>
        <begin position="27"/>
        <end position="133"/>
    </location>
</feature>
<dbReference type="EMBL" id="SRLO01010511">
    <property type="protein sequence ID" value="TNN26303.1"/>
    <property type="molecule type" value="Genomic_DNA"/>
</dbReference>
<dbReference type="Proteomes" id="UP000314294">
    <property type="component" value="Unassembled WGS sequence"/>
</dbReference>
<keyword evidence="6" id="KW-1185">Reference proteome</keyword>
<dbReference type="AlphaFoldDB" id="A0A4Z2EC52"/>
<dbReference type="PANTHER" id="PTHR11036:SF12">
    <property type="entry name" value="SEMAPHORIN-6A"/>
    <property type="match status" value="1"/>
</dbReference>
<evidence type="ECO:0000259" key="4">
    <source>
        <dbReference type="PROSITE" id="PS51004"/>
    </source>
</evidence>
<accession>A0A4Z2EC52</accession>
<keyword evidence="1" id="KW-0325">Glycoprotein</keyword>
<evidence type="ECO:0000256" key="3">
    <source>
        <dbReference type="SAM" id="SignalP"/>
    </source>
</evidence>
<reference evidence="5 6" key="1">
    <citation type="submission" date="2019-03" db="EMBL/GenBank/DDBJ databases">
        <title>First draft genome of Liparis tanakae, snailfish: a comprehensive survey of snailfish specific genes.</title>
        <authorList>
            <person name="Kim W."/>
            <person name="Song I."/>
            <person name="Jeong J.-H."/>
            <person name="Kim D."/>
            <person name="Kim S."/>
            <person name="Ryu S."/>
            <person name="Song J.Y."/>
            <person name="Lee S.K."/>
        </authorList>
    </citation>
    <scope>NUCLEOTIDE SEQUENCE [LARGE SCALE GENOMIC DNA]</scope>
    <source>
        <tissue evidence="5">Muscle</tissue>
    </source>
</reference>
<dbReference type="OrthoDB" id="9988752at2759"/>
<dbReference type="SUPFAM" id="SSF101912">
    <property type="entry name" value="Sema domain"/>
    <property type="match status" value="1"/>
</dbReference>
<comment type="caution">
    <text evidence="2">Lacks conserved residue(s) required for the propagation of feature annotation.</text>
</comment>
<dbReference type="InterPro" id="IPR036352">
    <property type="entry name" value="Semap_dom_sf"/>
</dbReference>
<evidence type="ECO:0000313" key="5">
    <source>
        <dbReference type="EMBL" id="TNN26303.1"/>
    </source>
</evidence>
<dbReference type="GO" id="GO:0071526">
    <property type="term" value="P:semaphorin-plexin signaling pathway"/>
    <property type="evidence" value="ECO:0007669"/>
    <property type="project" value="TreeGrafter"/>
</dbReference>
<dbReference type="InterPro" id="IPR001627">
    <property type="entry name" value="Semap_dom"/>
</dbReference>
<protein>
    <submittedName>
        <fullName evidence="5">Semaphorin-6A</fullName>
    </submittedName>
</protein>
<dbReference type="PANTHER" id="PTHR11036">
    <property type="entry name" value="SEMAPHORIN"/>
    <property type="match status" value="1"/>
</dbReference>
<dbReference type="PROSITE" id="PS51004">
    <property type="entry name" value="SEMA"/>
    <property type="match status" value="1"/>
</dbReference>
<feature type="signal peptide" evidence="3">
    <location>
        <begin position="1"/>
        <end position="26"/>
    </location>
</feature>
<proteinExistence type="predicted"/>
<dbReference type="GO" id="GO:0030215">
    <property type="term" value="F:semaphorin receptor binding"/>
    <property type="evidence" value="ECO:0007669"/>
    <property type="project" value="InterPro"/>
</dbReference>
<dbReference type="GO" id="GO:0005886">
    <property type="term" value="C:plasma membrane"/>
    <property type="evidence" value="ECO:0007669"/>
    <property type="project" value="TreeGrafter"/>
</dbReference>
<evidence type="ECO:0000313" key="6">
    <source>
        <dbReference type="Proteomes" id="UP000314294"/>
    </source>
</evidence>
<keyword evidence="3" id="KW-0732">Signal</keyword>
<evidence type="ECO:0000256" key="1">
    <source>
        <dbReference type="ARBA" id="ARBA00023180"/>
    </source>
</evidence>
<dbReference type="GO" id="GO:0045499">
    <property type="term" value="F:chemorepellent activity"/>
    <property type="evidence" value="ECO:0007669"/>
    <property type="project" value="TreeGrafter"/>
</dbReference>
<dbReference type="InterPro" id="IPR027231">
    <property type="entry name" value="Semaphorin"/>
</dbReference>
<evidence type="ECO:0000256" key="2">
    <source>
        <dbReference type="PROSITE-ProRule" id="PRU00352"/>
    </source>
</evidence>
<sequence>MAPSSISCPLHLHLFLLLLFSPSPRSLSPDGRLYSATVTDFLAIDAVIYRSLGDSPTLRTVKHDSKWLKEPYFIQAVDYGDFIYFFFREIAMEYNTMGKVSTLLCSPAIVSTVIRGDFLFTGRIRRCLRKLTG</sequence>
<comment type="caution">
    <text evidence="5">The sequence shown here is derived from an EMBL/GenBank/DDBJ whole genome shotgun (WGS) entry which is preliminary data.</text>
</comment>
<organism evidence="5 6">
    <name type="scientific">Liparis tanakae</name>
    <name type="common">Tanaka's snailfish</name>
    <dbReference type="NCBI Taxonomy" id="230148"/>
    <lineage>
        <taxon>Eukaryota</taxon>
        <taxon>Metazoa</taxon>
        <taxon>Chordata</taxon>
        <taxon>Craniata</taxon>
        <taxon>Vertebrata</taxon>
        <taxon>Euteleostomi</taxon>
        <taxon>Actinopterygii</taxon>
        <taxon>Neopterygii</taxon>
        <taxon>Teleostei</taxon>
        <taxon>Neoteleostei</taxon>
        <taxon>Acanthomorphata</taxon>
        <taxon>Eupercaria</taxon>
        <taxon>Perciformes</taxon>
        <taxon>Cottioidei</taxon>
        <taxon>Cottales</taxon>
        <taxon>Liparidae</taxon>
        <taxon>Liparis</taxon>
    </lineage>
</organism>
<dbReference type="GO" id="GO:2001224">
    <property type="term" value="P:positive regulation of neuron migration"/>
    <property type="evidence" value="ECO:0007669"/>
    <property type="project" value="TreeGrafter"/>
</dbReference>
<name>A0A4Z2EC52_9TELE</name>
<gene>
    <name evidence="5" type="primary">Sema6a_0</name>
    <name evidence="5" type="ORF">EYF80_063560</name>
</gene>
<dbReference type="GO" id="GO:0007411">
    <property type="term" value="P:axon guidance"/>
    <property type="evidence" value="ECO:0007669"/>
    <property type="project" value="TreeGrafter"/>
</dbReference>
<dbReference type="GO" id="GO:0001755">
    <property type="term" value="P:neural crest cell migration"/>
    <property type="evidence" value="ECO:0007669"/>
    <property type="project" value="TreeGrafter"/>
</dbReference>
<dbReference type="Gene3D" id="2.130.10.10">
    <property type="entry name" value="YVTN repeat-like/Quinoprotein amine dehydrogenase"/>
    <property type="match status" value="1"/>
</dbReference>
<dbReference type="InterPro" id="IPR015943">
    <property type="entry name" value="WD40/YVTN_repeat-like_dom_sf"/>
</dbReference>